<dbReference type="InterPro" id="IPR050312">
    <property type="entry name" value="IolE/XylAMocC-like"/>
</dbReference>
<gene>
    <name evidence="2" type="ORF">PS833_06454</name>
</gene>
<dbReference type="EMBL" id="CABVHU010000030">
    <property type="protein sequence ID" value="VVO44645.1"/>
    <property type="molecule type" value="Genomic_DNA"/>
</dbReference>
<evidence type="ECO:0000259" key="1">
    <source>
        <dbReference type="Pfam" id="PF01261"/>
    </source>
</evidence>
<evidence type="ECO:0000313" key="3">
    <source>
        <dbReference type="Proteomes" id="UP000409037"/>
    </source>
</evidence>
<sequence>MSYPSLENRLDRCSINTATLGHRLPLEQTLDLIARAGFGYVAPWRRDLQGRSPGQVRRHLRDAGLKVNAYCRSTFIPAATRQGFDAAMADNFRAIEEAAELHAHSFIMVVGSLPDGSRDLSAARDQVAEGLALLLEHARQHQVSLALEPLHPMYAADRSCLSTLEQALDLCDMLEPGTCHSLGVAVDVYHCWWDPKLPEQIQRAGAQKRILGLHLSDWLVPTRDLLLDRGMMGDGVIDLRGIRQQVETAGYDGAVEVEIFSRDTWWKRDEADVLHTCAERLQGCC</sequence>
<protein>
    <recommendedName>
        <fullName evidence="1">Xylose isomerase-like TIM barrel domain-containing protein</fullName>
    </recommendedName>
</protein>
<dbReference type="InterPro" id="IPR036237">
    <property type="entry name" value="Xyl_isomerase-like_sf"/>
</dbReference>
<evidence type="ECO:0000313" key="2">
    <source>
        <dbReference type="EMBL" id="VVO44645.1"/>
    </source>
</evidence>
<dbReference type="PANTHER" id="PTHR12110">
    <property type="entry name" value="HYDROXYPYRUVATE ISOMERASE"/>
    <property type="match status" value="1"/>
</dbReference>
<dbReference type="OrthoDB" id="9787068at2"/>
<accession>A0A5E7FZD1</accession>
<name>A0A5E7FZD1_PSEFL</name>
<dbReference type="AlphaFoldDB" id="A0A5E7FZD1"/>
<organism evidence="2 3">
    <name type="scientific">Pseudomonas fluorescens</name>
    <dbReference type="NCBI Taxonomy" id="294"/>
    <lineage>
        <taxon>Bacteria</taxon>
        <taxon>Pseudomonadati</taxon>
        <taxon>Pseudomonadota</taxon>
        <taxon>Gammaproteobacteria</taxon>
        <taxon>Pseudomonadales</taxon>
        <taxon>Pseudomonadaceae</taxon>
        <taxon>Pseudomonas</taxon>
    </lineage>
</organism>
<dbReference type="Pfam" id="PF01261">
    <property type="entry name" value="AP_endonuc_2"/>
    <property type="match status" value="1"/>
</dbReference>
<proteinExistence type="predicted"/>
<dbReference type="RefSeq" id="WP_150801427.1">
    <property type="nucleotide sequence ID" value="NZ_CABVHU010000030.1"/>
</dbReference>
<dbReference type="PANTHER" id="PTHR12110:SF52">
    <property type="entry name" value="XYLOSE ISOMERASE"/>
    <property type="match status" value="1"/>
</dbReference>
<dbReference type="Gene3D" id="3.20.20.150">
    <property type="entry name" value="Divalent-metal-dependent TIM barrel enzymes"/>
    <property type="match status" value="1"/>
</dbReference>
<dbReference type="SUPFAM" id="SSF51658">
    <property type="entry name" value="Xylose isomerase-like"/>
    <property type="match status" value="1"/>
</dbReference>
<feature type="domain" description="Xylose isomerase-like TIM barrel" evidence="1">
    <location>
        <begin position="30"/>
        <end position="268"/>
    </location>
</feature>
<dbReference type="Proteomes" id="UP000409037">
    <property type="component" value="Unassembled WGS sequence"/>
</dbReference>
<dbReference type="InterPro" id="IPR013022">
    <property type="entry name" value="Xyl_isomerase-like_TIM-brl"/>
</dbReference>
<reference evidence="2 3" key="1">
    <citation type="submission" date="2019-09" db="EMBL/GenBank/DDBJ databases">
        <authorList>
            <person name="Chandra G."/>
            <person name="Truman W A."/>
        </authorList>
    </citation>
    <scope>NUCLEOTIDE SEQUENCE [LARGE SCALE GENOMIC DNA]</scope>
    <source>
        <strain evidence="2">PS833</strain>
    </source>
</reference>